<dbReference type="InterPro" id="IPR011061">
    <property type="entry name" value="Hirudin/antistatin"/>
</dbReference>
<dbReference type="PROSITE" id="PS51252">
    <property type="entry name" value="ANTISTASIN"/>
    <property type="match status" value="1"/>
</dbReference>
<dbReference type="InterPro" id="IPR004094">
    <property type="entry name" value="Antistasin-like"/>
</dbReference>
<dbReference type="Proteomes" id="UP000749559">
    <property type="component" value="Unassembled WGS sequence"/>
</dbReference>
<dbReference type="Gene3D" id="2.10.70.10">
    <property type="entry name" value="Complement Module, domain 1"/>
    <property type="match status" value="2"/>
</dbReference>
<evidence type="ECO:0000256" key="4">
    <source>
        <dbReference type="ARBA" id="ARBA00022690"/>
    </source>
</evidence>
<reference evidence="8" key="1">
    <citation type="submission" date="2022-03" db="EMBL/GenBank/DDBJ databases">
        <authorList>
            <person name="Martin C."/>
        </authorList>
    </citation>
    <scope>NUCLEOTIDE SEQUENCE</scope>
</reference>
<dbReference type="EMBL" id="CAIIXF020000010">
    <property type="protein sequence ID" value="CAH1797763.1"/>
    <property type="molecule type" value="Genomic_DNA"/>
</dbReference>
<dbReference type="Gene3D" id="3.40.190.10">
    <property type="entry name" value="Periplasmic binding protein-like II"/>
    <property type="match status" value="2"/>
</dbReference>
<dbReference type="GO" id="GO:0004867">
    <property type="term" value="F:serine-type endopeptidase inhibitor activity"/>
    <property type="evidence" value="ECO:0007669"/>
    <property type="project" value="UniProtKB-KW"/>
</dbReference>
<dbReference type="Pfam" id="PF23334">
    <property type="entry name" value="VWC2L_2nd"/>
    <property type="match status" value="1"/>
</dbReference>
<accession>A0A8S4PUL9</accession>
<comment type="subcellular location">
    <subcellularLocation>
        <location evidence="1">Secreted</location>
    </subcellularLocation>
</comment>
<proteinExistence type="inferred from homology"/>
<dbReference type="PANTHER" id="PTHR35936">
    <property type="entry name" value="MEMBRANE-BOUND LYTIC MUREIN TRANSGLYCOSYLASE F"/>
    <property type="match status" value="1"/>
</dbReference>
<gene>
    <name evidence="8" type="ORF">OFUS_LOCUS21990</name>
</gene>
<evidence type="ECO:0000256" key="2">
    <source>
        <dbReference type="ARBA" id="ARBA00008768"/>
    </source>
</evidence>
<dbReference type="InterPro" id="IPR001638">
    <property type="entry name" value="Solute-binding_3/MltF_N"/>
</dbReference>
<dbReference type="Pfam" id="PF02822">
    <property type="entry name" value="Antistasin"/>
    <property type="match status" value="1"/>
</dbReference>
<sequence>MTRPMVPESIVSLKAKVCNPVKCRIYCEFGYSKDDHGCDMCKCKGNPCDFIPPCHAQTQLKIHLEISRHVARSMATLNVPLATVAGNLCDFPSFCCPSTRCQYGDEIYKNGDTFPSLDGCNTCFCMNNGDIGCTEMECPKKGCTHNGKNQVHGEKFPRGDGCNTCTCGNGVVSCTDTDCAHCKRAEIIYQVDEYVENGSCALCHDSKYVEKNIPEEVDTMKVVHTLSLLCAIFGYLLSQSQVMGADHDKDSDHEQEDPFLFGVEGAWPPYSYQDEATGKGIGFLHDAVREVCKVAGKNCGIVYSMSNLENCYNPEKLSGKGLNDRHFGACLGWTATMPRWNVFNFSSPMLDITPAQIYVKSDSGISSVDALEGKTFGFRQFWYMDKFCMRHSGLAIDDEQVKEIFAENGWEDVAKALDDGKVDAVVLPDGHELAREKNLMPLVTAVDCSYGGATGLMHRKDVDTTWFSKALREVKEGFAYSDLCRKWNVQNCCQ</sequence>
<keyword evidence="9" id="KW-1185">Reference proteome</keyword>
<name>A0A8S4PUL9_OWEFU</name>
<evidence type="ECO:0000256" key="1">
    <source>
        <dbReference type="ARBA" id="ARBA00004613"/>
    </source>
</evidence>
<evidence type="ECO:0000256" key="5">
    <source>
        <dbReference type="ARBA" id="ARBA00022729"/>
    </source>
</evidence>
<evidence type="ECO:0000313" key="8">
    <source>
        <dbReference type="EMBL" id="CAH1797763.1"/>
    </source>
</evidence>
<evidence type="ECO:0000256" key="6">
    <source>
        <dbReference type="ARBA" id="ARBA00022900"/>
    </source>
</evidence>
<dbReference type="PANTHER" id="PTHR35936:SF19">
    <property type="entry name" value="AMINO-ACID-BINDING PROTEIN YXEM-RELATED"/>
    <property type="match status" value="1"/>
</dbReference>
<keyword evidence="6" id="KW-0722">Serine protease inhibitor</keyword>
<dbReference type="OrthoDB" id="6160084at2759"/>
<comment type="caution">
    <text evidence="8">The sequence shown here is derived from an EMBL/GenBank/DDBJ whole genome shotgun (WGS) entry which is preliminary data.</text>
</comment>
<dbReference type="SUPFAM" id="SSF57262">
    <property type="entry name" value="Leech antihemostatic proteins"/>
    <property type="match status" value="1"/>
</dbReference>
<dbReference type="GO" id="GO:0005576">
    <property type="term" value="C:extracellular region"/>
    <property type="evidence" value="ECO:0007669"/>
    <property type="project" value="UniProtKB-SubCell"/>
</dbReference>
<dbReference type="Gene3D" id="2.10.22.10">
    <property type="entry name" value="Antistasin, domain 1"/>
    <property type="match status" value="1"/>
</dbReference>
<evidence type="ECO:0000313" key="9">
    <source>
        <dbReference type="Proteomes" id="UP000749559"/>
    </source>
</evidence>
<dbReference type="AlphaFoldDB" id="A0A8S4PUL9"/>
<protein>
    <recommendedName>
        <fullName evidence="7">Antistasin-like domain-containing protein</fullName>
    </recommendedName>
</protein>
<comment type="similarity">
    <text evidence="2">Belongs to the protease inhibitor I15 (antistasin) family.</text>
</comment>
<evidence type="ECO:0000256" key="3">
    <source>
        <dbReference type="ARBA" id="ARBA00022525"/>
    </source>
</evidence>
<feature type="domain" description="Antistasin-like" evidence="7">
    <location>
        <begin position="18"/>
        <end position="43"/>
    </location>
</feature>
<keyword evidence="5" id="KW-0732">Signal</keyword>
<keyword evidence="3" id="KW-0964">Secreted</keyword>
<dbReference type="SUPFAM" id="SSF53850">
    <property type="entry name" value="Periplasmic binding protein-like II"/>
    <property type="match status" value="1"/>
</dbReference>
<organism evidence="8 9">
    <name type="scientific">Owenia fusiformis</name>
    <name type="common">Polychaete worm</name>
    <dbReference type="NCBI Taxonomy" id="6347"/>
    <lineage>
        <taxon>Eukaryota</taxon>
        <taxon>Metazoa</taxon>
        <taxon>Spiralia</taxon>
        <taxon>Lophotrochozoa</taxon>
        <taxon>Annelida</taxon>
        <taxon>Polychaeta</taxon>
        <taxon>Sedentaria</taxon>
        <taxon>Canalipalpata</taxon>
        <taxon>Sabellida</taxon>
        <taxon>Oweniida</taxon>
        <taxon>Oweniidae</taxon>
        <taxon>Owenia</taxon>
    </lineage>
</organism>
<keyword evidence="4" id="KW-0646">Protease inhibitor</keyword>
<dbReference type="Pfam" id="PF00497">
    <property type="entry name" value="SBP_bac_3"/>
    <property type="match status" value="1"/>
</dbReference>
<dbReference type="SUPFAM" id="SSF57603">
    <property type="entry name" value="FnI-like domain"/>
    <property type="match status" value="2"/>
</dbReference>
<evidence type="ECO:0000259" key="7">
    <source>
        <dbReference type="PROSITE" id="PS51252"/>
    </source>
</evidence>